<dbReference type="InterPro" id="IPR013249">
    <property type="entry name" value="RNA_pol_sigma70_r4_t2"/>
</dbReference>
<dbReference type="InterPro" id="IPR013324">
    <property type="entry name" value="RNA_pol_sigma_r3/r4-like"/>
</dbReference>
<feature type="domain" description="RNA polymerase sigma-70 region 2" evidence="5">
    <location>
        <begin position="13"/>
        <end position="78"/>
    </location>
</feature>
<keyword evidence="2" id="KW-0805">Transcription regulation</keyword>
<dbReference type="EMBL" id="QYUP01000113">
    <property type="protein sequence ID" value="RJG15713.1"/>
    <property type="molecule type" value="Genomic_DNA"/>
</dbReference>
<evidence type="ECO:0000256" key="2">
    <source>
        <dbReference type="ARBA" id="ARBA00023015"/>
    </source>
</evidence>
<dbReference type="Pfam" id="PF08281">
    <property type="entry name" value="Sigma70_r4_2"/>
    <property type="match status" value="1"/>
</dbReference>
<dbReference type="SUPFAM" id="SSF88659">
    <property type="entry name" value="Sigma3 and sigma4 domains of RNA polymerase sigma factors"/>
    <property type="match status" value="1"/>
</dbReference>
<dbReference type="RefSeq" id="WP_119811068.1">
    <property type="nucleotide sequence ID" value="NZ_QYUP01000113.1"/>
</dbReference>
<dbReference type="Gene3D" id="1.10.10.10">
    <property type="entry name" value="Winged helix-like DNA-binding domain superfamily/Winged helix DNA-binding domain"/>
    <property type="match status" value="1"/>
</dbReference>
<dbReference type="InterPro" id="IPR036388">
    <property type="entry name" value="WH-like_DNA-bd_sf"/>
</dbReference>
<evidence type="ECO:0000313" key="7">
    <source>
        <dbReference type="EMBL" id="RJG15713.1"/>
    </source>
</evidence>
<dbReference type="AlphaFoldDB" id="A0A418XSW2"/>
<comment type="similarity">
    <text evidence="1">Belongs to the sigma-70 factor family. ECF subfamily.</text>
</comment>
<dbReference type="OrthoDB" id="9797134at2"/>
<dbReference type="InterPro" id="IPR039425">
    <property type="entry name" value="RNA_pol_sigma-70-like"/>
</dbReference>
<dbReference type="NCBIfam" id="TIGR02937">
    <property type="entry name" value="sigma70-ECF"/>
    <property type="match status" value="1"/>
</dbReference>
<evidence type="ECO:0000313" key="8">
    <source>
        <dbReference type="Proteomes" id="UP000284006"/>
    </source>
</evidence>
<evidence type="ECO:0000256" key="3">
    <source>
        <dbReference type="ARBA" id="ARBA00023082"/>
    </source>
</evidence>
<gene>
    <name evidence="7" type="ORF">D3872_12465</name>
</gene>
<evidence type="ECO:0000259" key="5">
    <source>
        <dbReference type="Pfam" id="PF04542"/>
    </source>
</evidence>
<accession>A0A418XSW2</accession>
<sequence>MTATAVPLHTQIAALLPRLRRFARTVAFNREDADDLVQIAVERALNRSEQWEAGTRLDSWIFRIIKNAWIDEVRSRMRRDALFAPEEAGEHVGDDFAEAHQQRIAIQKAISMLTDDHRIVIGLVLVDGLPYKEAVEVLEIPMGTLTSRLARAREVLQGLLSDQARNVS</sequence>
<dbReference type="GO" id="GO:0003677">
    <property type="term" value="F:DNA binding"/>
    <property type="evidence" value="ECO:0007669"/>
    <property type="project" value="InterPro"/>
</dbReference>
<organism evidence="7 8">
    <name type="scientific">Massilia cavernae</name>
    <dbReference type="NCBI Taxonomy" id="2320864"/>
    <lineage>
        <taxon>Bacteria</taxon>
        <taxon>Pseudomonadati</taxon>
        <taxon>Pseudomonadota</taxon>
        <taxon>Betaproteobacteria</taxon>
        <taxon>Burkholderiales</taxon>
        <taxon>Oxalobacteraceae</taxon>
        <taxon>Telluria group</taxon>
        <taxon>Massilia</taxon>
    </lineage>
</organism>
<dbReference type="PANTHER" id="PTHR43133:SF25">
    <property type="entry name" value="RNA POLYMERASE SIGMA FACTOR RFAY-RELATED"/>
    <property type="match status" value="1"/>
</dbReference>
<evidence type="ECO:0000259" key="6">
    <source>
        <dbReference type="Pfam" id="PF08281"/>
    </source>
</evidence>
<feature type="domain" description="RNA polymerase sigma factor 70 region 4 type 2" evidence="6">
    <location>
        <begin position="104"/>
        <end position="154"/>
    </location>
</feature>
<evidence type="ECO:0000256" key="1">
    <source>
        <dbReference type="ARBA" id="ARBA00010641"/>
    </source>
</evidence>
<name>A0A418XSW2_9BURK</name>
<dbReference type="Pfam" id="PF04542">
    <property type="entry name" value="Sigma70_r2"/>
    <property type="match status" value="1"/>
</dbReference>
<dbReference type="InterPro" id="IPR007627">
    <property type="entry name" value="RNA_pol_sigma70_r2"/>
</dbReference>
<dbReference type="Proteomes" id="UP000284006">
    <property type="component" value="Unassembled WGS sequence"/>
</dbReference>
<keyword evidence="3" id="KW-0731">Sigma factor</keyword>
<dbReference type="PANTHER" id="PTHR43133">
    <property type="entry name" value="RNA POLYMERASE ECF-TYPE SIGMA FACTO"/>
    <property type="match status" value="1"/>
</dbReference>
<reference evidence="7 8" key="1">
    <citation type="submission" date="2018-09" db="EMBL/GenBank/DDBJ databases">
        <authorList>
            <person name="Zhu H."/>
        </authorList>
    </citation>
    <scope>NUCLEOTIDE SEQUENCE [LARGE SCALE GENOMIC DNA]</scope>
    <source>
        <strain evidence="7 8">K1S02-61</strain>
    </source>
</reference>
<comment type="caution">
    <text evidence="7">The sequence shown here is derived from an EMBL/GenBank/DDBJ whole genome shotgun (WGS) entry which is preliminary data.</text>
</comment>
<keyword evidence="8" id="KW-1185">Reference proteome</keyword>
<dbReference type="SUPFAM" id="SSF88946">
    <property type="entry name" value="Sigma2 domain of RNA polymerase sigma factors"/>
    <property type="match status" value="1"/>
</dbReference>
<dbReference type="InterPro" id="IPR013325">
    <property type="entry name" value="RNA_pol_sigma_r2"/>
</dbReference>
<dbReference type="Gene3D" id="1.10.1740.10">
    <property type="match status" value="1"/>
</dbReference>
<protein>
    <submittedName>
        <fullName evidence="7">RNA polymerase sigma factor</fullName>
    </submittedName>
</protein>
<evidence type="ECO:0000256" key="4">
    <source>
        <dbReference type="ARBA" id="ARBA00023163"/>
    </source>
</evidence>
<dbReference type="GO" id="GO:0016987">
    <property type="term" value="F:sigma factor activity"/>
    <property type="evidence" value="ECO:0007669"/>
    <property type="project" value="UniProtKB-KW"/>
</dbReference>
<dbReference type="GO" id="GO:0006352">
    <property type="term" value="P:DNA-templated transcription initiation"/>
    <property type="evidence" value="ECO:0007669"/>
    <property type="project" value="InterPro"/>
</dbReference>
<keyword evidence="4" id="KW-0804">Transcription</keyword>
<dbReference type="InterPro" id="IPR014284">
    <property type="entry name" value="RNA_pol_sigma-70_dom"/>
</dbReference>
<proteinExistence type="inferred from homology"/>